<accession>A0A8S1CGV8</accession>
<evidence type="ECO:0000313" key="19">
    <source>
        <dbReference type="EMBL" id="CAB3364489.1"/>
    </source>
</evidence>
<keyword evidence="7 12" id="KW-0040">ANK repeat</keyword>
<gene>
    <name evidence="19" type="ORF">CLODIP_2_CD09256</name>
</gene>
<dbReference type="InterPro" id="IPR058029">
    <property type="entry name" value="Tubulin-bd_CENPJ"/>
</dbReference>
<feature type="compositionally biased region" description="Polar residues" evidence="14">
    <location>
        <begin position="1053"/>
        <end position="1075"/>
    </location>
</feature>
<proteinExistence type="predicted"/>
<dbReference type="PANTHER" id="PTHR47143:SF1">
    <property type="entry name" value="ION_TRANS DOMAIN-CONTAINING PROTEIN"/>
    <property type="match status" value="1"/>
</dbReference>
<evidence type="ECO:0000256" key="6">
    <source>
        <dbReference type="ARBA" id="ARBA00022989"/>
    </source>
</evidence>
<keyword evidence="13" id="KW-0175">Coiled coil</keyword>
<evidence type="ECO:0000256" key="13">
    <source>
        <dbReference type="SAM" id="Coils"/>
    </source>
</evidence>
<feature type="domain" description="CENPJ tubulin-binding region" evidence="18">
    <location>
        <begin position="918"/>
        <end position="946"/>
    </location>
</feature>
<evidence type="ECO:0000259" key="17">
    <source>
        <dbReference type="Pfam" id="PF07202"/>
    </source>
</evidence>
<dbReference type="GO" id="GO:0034703">
    <property type="term" value="C:cation channel complex"/>
    <property type="evidence" value="ECO:0007669"/>
    <property type="project" value="UniProtKB-ARBA"/>
</dbReference>
<dbReference type="PROSITE" id="PS50297">
    <property type="entry name" value="ANK_REP_REGION"/>
    <property type="match status" value="2"/>
</dbReference>
<feature type="compositionally biased region" description="Basic residues" evidence="14">
    <location>
        <begin position="958"/>
        <end position="968"/>
    </location>
</feature>
<dbReference type="EMBL" id="CADEPI010000016">
    <property type="protein sequence ID" value="CAB3364489.1"/>
    <property type="molecule type" value="Genomic_DNA"/>
</dbReference>
<evidence type="ECO:0000256" key="10">
    <source>
        <dbReference type="ARBA" id="ARBA00023180"/>
    </source>
</evidence>
<keyword evidence="10" id="KW-0325">Glycoprotein</keyword>
<evidence type="ECO:0000256" key="15">
    <source>
        <dbReference type="SAM" id="Phobius"/>
    </source>
</evidence>
<feature type="coiled-coil region" evidence="13">
    <location>
        <begin position="1291"/>
        <end position="1402"/>
    </location>
</feature>
<dbReference type="GO" id="GO:0005216">
    <property type="term" value="F:monoatomic ion channel activity"/>
    <property type="evidence" value="ECO:0007669"/>
    <property type="project" value="InterPro"/>
</dbReference>
<dbReference type="InterPro" id="IPR052076">
    <property type="entry name" value="TRP_cation_channel"/>
</dbReference>
<feature type="compositionally biased region" description="Basic and acidic residues" evidence="14">
    <location>
        <begin position="888"/>
        <end position="913"/>
    </location>
</feature>
<evidence type="ECO:0000256" key="3">
    <source>
        <dbReference type="ARBA" id="ARBA00022606"/>
    </source>
</evidence>
<feature type="compositionally biased region" description="Low complexity" evidence="14">
    <location>
        <begin position="1412"/>
        <end position="1426"/>
    </location>
</feature>
<evidence type="ECO:0000313" key="20">
    <source>
        <dbReference type="Proteomes" id="UP000494165"/>
    </source>
</evidence>
<feature type="region of interest" description="Disordered" evidence="14">
    <location>
        <begin position="1197"/>
        <end position="1245"/>
    </location>
</feature>
<evidence type="ECO:0000256" key="7">
    <source>
        <dbReference type="ARBA" id="ARBA00023043"/>
    </source>
</evidence>
<dbReference type="PROSITE" id="PS50088">
    <property type="entry name" value="ANK_REPEAT"/>
    <property type="match status" value="2"/>
</dbReference>
<keyword evidence="9 15" id="KW-0472">Membrane</keyword>
<dbReference type="InterPro" id="IPR005821">
    <property type="entry name" value="Ion_trans_dom"/>
</dbReference>
<keyword evidence="5" id="KW-0677">Repeat</keyword>
<feature type="transmembrane region" description="Helical" evidence="15">
    <location>
        <begin position="516"/>
        <end position="533"/>
    </location>
</feature>
<evidence type="ECO:0000256" key="1">
    <source>
        <dbReference type="ARBA" id="ARBA00004141"/>
    </source>
</evidence>
<feature type="domain" description="Ion transport" evidence="16">
    <location>
        <begin position="415"/>
        <end position="684"/>
    </location>
</feature>
<feature type="transmembrane region" description="Helical" evidence="15">
    <location>
        <begin position="581"/>
        <end position="603"/>
    </location>
</feature>
<evidence type="ECO:0008006" key="21">
    <source>
        <dbReference type="Google" id="ProtNLM"/>
    </source>
</evidence>
<keyword evidence="4 15" id="KW-0812">Transmembrane</keyword>
<evidence type="ECO:0000256" key="4">
    <source>
        <dbReference type="ARBA" id="ARBA00022692"/>
    </source>
</evidence>
<dbReference type="Pfam" id="PF12796">
    <property type="entry name" value="Ank_2"/>
    <property type="match status" value="1"/>
</dbReference>
<feature type="region of interest" description="Disordered" evidence="14">
    <location>
        <begin position="882"/>
        <end position="1076"/>
    </location>
</feature>
<dbReference type="Pfam" id="PF07202">
    <property type="entry name" value="Tcp10_C"/>
    <property type="match status" value="2"/>
</dbReference>
<reference evidence="19 20" key="1">
    <citation type="submission" date="2020-04" db="EMBL/GenBank/DDBJ databases">
        <authorList>
            <person name="Alioto T."/>
            <person name="Alioto T."/>
            <person name="Gomez Garrido J."/>
        </authorList>
    </citation>
    <scope>NUCLEOTIDE SEQUENCE [LARGE SCALE GENOMIC DNA]</scope>
</reference>
<evidence type="ECO:0000256" key="5">
    <source>
        <dbReference type="ARBA" id="ARBA00022737"/>
    </source>
</evidence>
<dbReference type="OrthoDB" id="10252174at2759"/>
<dbReference type="InterPro" id="IPR036770">
    <property type="entry name" value="Ankyrin_rpt-contain_sf"/>
</dbReference>
<feature type="region of interest" description="Disordered" evidence="14">
    <location>
        <begin position="1412"/>
        <end position="1458"/>
    </location>
</feature>
<keyword evidence="3" id="KW-0716">Sensory transduction</keyword>
<dbReference type="Pfam" id="PF00520">
    <property type="entry name" value="Ion_trans"/>
    <property type="match status" value="1"/>
</dbReference>
<dbReference type="SMART" id="SM00248">
    <property type="entry name" value="ANK"/>
    <property type="match status" value="4"/>
</dbReference>
<evidence type="ECO:0000256" key="8">
    <source>
        <dbReference type="ARBA" id="ARBA00023065"/>
    </source>
</evidence>
<evidence type="ECO:0000256" key="2">
    <source>
        <dbReference type="ARBA" id="ARBA00022448"/>
    </source>
</evidence>
<feature type="repeat" description="ANK" evidence="12">
    <location>
        <begin position="254"/>
        <end position="286"/>
    </location>
</feature>
<dbReference type="InterPro" id="IPR009852">
    <property type="entry name" value="CENPJ_C_dom"/>
</dbReference>
<evidence type="ECO:0000259" key="18">
    <source>
        <dbReference type="Pfam" id="PF25779"/>
    </source>
</evidence>
<evidence type="ECO:0000256" key="11">
    <source>
        <dbReference type="ARBA" id="ARBA00023303"/>
    </source>
</evidence>
<organism evidence="19 20">
    <name type="scientific">Cloeon dipterum</name>
    <dbReference type="NCBI Taxonomy" id="197152"/>
    <lineage>
        <taxon>Eukaryota</taxon>
        <taxon>Metazoa</taxon>
        <taxon>Ecdysozoa</taxon>
        <taxon>Arthropoda</taxon>
        <taxon>Hexapoda</taxon>
        <taxon>Insecta</taxon>
        <taxon>Pterygota</taxon>
        <taxon>Palaeoptera</taxon>
        <taxon>Ephemeroptera</taxon>
        <taxon>Pisciforma</taxon>
        <taxon>Baetidae</taxon>
        <taxon>Cloeon</taxon>
    </lineage>
</organism>
<sequence length="1761" mass="199255">MHSTFALINVTASINLAGRKENCRRIRQDEENRRSLQTCCSLRQDMAVNSDGIQLKDYQRYNMPSDPPQVDFKFLRFPRSPPRSLAKTPLAQLSIDHATYEANLRVQLQDKGLEDSDETLTEPNFTDILEFSDECKVNVLLIYAVSKGNAPAVTKIMKKSNESTPEYECHNLNALQVAVAYGHGDCIEAILRPTSCRKRWLESKFFGFSLIHFAVYHKNVPSLEIILNYCSEEVKGSDELFIQDLLNKGCDHTPHYTALHIAARQDLPDMVSVLVDRGANLDARLAKSAHTPLHLAALSKSTHAAEKLIEKGASLTAKTADYSLTALSLVSSKIPRALDAIMPMLNARISLDEEEDAKRLVLDFSNLQKSPDDFEMSLLSCFVTCEETKYLQHPLCQALLDKNWERVRLWFFMRLFHYLILLTSLTTYIMAFHSGFCTPPEPKYNYTSITCPGNATLFETVNNNDGLKIFINAAYVLVVPLTVIDIIRKLIGFFSFANSPSTPTMLRTFVRYLQQFENYFEWFCLLTTLYLFYTKPDQGTFHDRLAPLIILIAWANFMILLGQLPFFGVYVEMYLSVLKEFLKLLMAYVCLLIGYSISFYMIFKTKDPFSNPLKAIWKTMAMMIGELEYNELFEHDGLTVQDMDLLSSISVQIIFLTFIFTIAIVLMNLLIGIVVHDVNEIKKSALATKLKRKVDLVEYLDTTSGNILFVFSLLRRVTCYDSLRNCSVLRRKGGRRNKVATNENQDKPFIVTYTQPKHKDFDSEALCEALKIALENKEVSISAEPGDEVDGCVKRKPWLIKPWEKRNKNVAMDSQASLSVLGKLLDLKQWQSQQHEKLVKEQEKHREMLVEEQSSRFQQLKFPDQVKDLAAYDSESSVSAINESTLDDNNKSGVHDHEVHERDKSEYGGDERNFATIKTNSQDENGDKVKPNRPFLRRGQGLTRFRMSSEDMEEQRKRILATKSKKKVSSNPEKALPETAQKGKSTKELKGNKVVAKKSAPTSGSHKGQLLVPRAPIPPTLKLVPPKKSLFQEKEAAGKNAENNSDPRKPEAMQQQKTWSSVFSRAKNEISTSSPMKKVEQRELRVFERMEKLVDDSSFCSSSSVYTRFIEGGYISSIQNTPQGSPIKSAVTQSQSPLALEAPSSTPNPAIENAKSLLHQLAAIRFGPPDGASAEFWENNQGINLNDLKLDLSGLQCETSSDDEDGQHSPINLTDEEWRKSSESSDGETSTDASEYGRRLPDEEENCAPAATKIALIKKNVEELSISSEDPEEPRNLEDSLVLGSAMHARLEQLHREVLVVQEQQTQLQRQKQDLACEKEILARALQEAEEQKKRFQGNKLQHLNESKKIEELKKQLQELQDSWKEKEVRWASAQANQRAQLRQLAQENKNLASQIKELKLNQAKKVHFALASSAKSTKSKGPPKSALKKQEEPNRSSPEIPSEEVDAENVDNKQGSRITCARDLDDALKLYQKLCPKEDAPNSPAMTPRSINKAYFDIFYAKNGDAVEESKCRSTLVDAPQKEPVRRESFEKLREPIWNKTVLPELNLEEDMRPKSVLPEKMSLPIRVEEATSDIVKSHIHPDGTKQIWYSCGNTLKVSADESNRRMVFYNGDVQESWKREGVTRYFYADSRVWHETQSDGTQTISYPDGQKEVLKRDGSKEVSFPDGSSMCIDAEGKQTANLSDGSKLFLNLDGSSILEMPNGLREIRTADSTTLQYPDGTIRVRYPSGLLETKYPNGRVRVKDASGKLIIDTHCPVDS</sequence>
<evidence type="ECO:0000259" key="16">
    <source>
        <dbReference type="Pfam" id="PF00520"/>
    </source>
</evidence>
<comment type="subcellular location">
    <subcellularLocation>
        <location evidence="1">Membrane</location>
        <topology evidence="1">Multi-pass membrane protein</topology>
    </subcellularLocation>
</comment>
<feature type="transmembrane region" description="Helical" evidence="15">
    <location>
        <begin position="696"/>
        <end position="714"/>
    </location>
</feature>
<dbReference type="Gene3D" id="1.10.287.70">
    <property type="match status" value="1"/>
</dbReference>
<dbReference type="Gene3D" id="2.60.450.20">
    <property type="match status" value="1"/>
</dbReference>
<keyword evidence="8" id="KW-0406">Ion transport</keyword>
<dbReference type="InterPro" id="IPR002110">
    <property type="entry name" value="Ankyrin_rpt"/>
</dbReference>
<dbReference type="Pfam" id="PF25779">
    <property type="entry name" value="Tubulin-bind_CPAP"/>
    <property type="match status" value="1"/>
</dbReference>
<evidence type="ECO:0000256" key="12">
    <source>
        <dbReference type="PROSITE-ProRule" id="PRU00023"/>
    </source>
</evidence>
<dbReference type="InterPro" id="IPR047002">
    <property type="entry name" value="Tcp10_C_sf"/>
</dbReference>
<keyword evidence="20" id="KW-1185">Reference proteome</keyword>
<feature type="transmembrane region" description="Helical" evidence="15">
    <location>
        <begin position="545"/>
        <end position="569"/>
    </location>
</feature>
<feature type="transmembrane region" description="Helical" evidence="15">
    <location>
        <begin position="653"/>
        <end position="675"/>
    </location>
</feature>
<keyword evidence="11" id="KW-0407">Ion channel</keyword>
<dbReference type="Gene3D" id="1.25.40.20">
    <property type="entry name" value="Ankyrin repeat-containing domain"/>
    <property type="match status" value="1"/>
</dbReference>
<evidence type="ECO:0000256" key="9">
    <source>
        <dbReference type="ARBA" id="ARBA00023136"/>
    </source>
</evidence>
<dbReference type="PANTHER" id="PTHR47143">
    <property type="entry name" value="TRANSIENT RECEPTOR POTENTIAL CATION CHANNEL PROTEIN PAINLESS"/>
    <property type="match status" value="1"/>
</dbReference>
<protein>
    <recommendedName>
        <fullName evidence="21">Ion transport domain-containing protein</fullName>
    </recommendedName>
</protein>
<feature type="repeat" description="ANK" evidence="12">
    <location>
        <begin position="288"/>
        <end position="320"/>
    </location>
</feature>
<comment type="caution">
    <text evidence="19">The sequence shown here is derived from an EMBL/GenBank/DDBJ whole genome shotgun (WGS) entry which is preliminary data.</text>
</comment>
<keyword evidence="2" id="KW-0813">Transport</keyword>
<name>A0A8S1CGV8_9INSE</name>
<dbReference type="SUPFAM" id="SSF48403">
    <property type="entry name" value="Ankyrin repeat"/>
    <property type="match status" value="1"/>
</dbReference>
<evidence type="ECO:0000256" key="14">
    <source>
        <dbReference type="SAM" id="MobiDB-lite"/>
    </source>
</evidence>
<feature type="transmembrane region" description="Helical" evidence="15">
    <location>
        <begin position="415"/>
        <end position="436"/>
    </location>
</feature>
<feature type="domain" description="Centromere protein J C-terminal" evidence="17">
    <location>
        <begin position="1641"/>
        <end position="1670"/>
    </location>
</feature>
<feature type="domain" description="Centromere protein J C-terminal" evidence="17">
    <location>
        <begin position="1716"/>
        <end position="1744"/>
    </location>
</feature>
<dbReference type="Proteomes" id="UP000494165">
    <property type="component" value="Unassembled WGS sequence"/>
</dbReference>
<keyword evidence="6 15" id="KW-1133">Transmembrane helix</keyword>